<dbReference type="GO" id="GO:0005524">
    <property type="term" value="F:ATP binding"/>
    <property type="evidence" value="ECO:0007669"/>
    <property type="project" value="UniProtKB-KW"/>
</dbReference>
<evidence type="ECO:0000256" key="2">
    <source>
        <dbReference type="ARBA" id="ARBA00009441"/>
    </source>
</evidence>
<dbReference type="GO" id="GO:0043590">
    <property type="term" value="C:bacterial nucleoid"/>
    <property type="evidence" value="ECO:0007669"/>
    <property type="project" value="TreeGrafter"/>
</dbReference>
<dbReference type="Pfam" id="PF02463">
    <property type="entry name" value="SMC_N"/>
    <property type="match status" value="1"/>
</dbReference>
<dbReference type="EMBL" id="JAJEPS010000001">
    <property type="protein sequence ID" value="MCC2124701.1"/>
    <property type="molecule type" value="Genomic_DNA"/>
</dbReference>
<dbReference type="SUPFAM" id="SSF52540">
    <property type="entry name" value="P-loop containing nucleoside triphosphate hydrolases"/>
    <property type="match status" value="1"/>
</dbReference>
<dbReference type="PANTHER" id="PTHR11059">
    <property type="entry name" value="DNA REPAIR PROTEIN RECN"/>
    <property type="match status" value="1"/>
</dbReference>
<dbReference type="InterPro" id="IPR004604">
    <property type="entry name" value="DNA_recomb/repair_RecN"/>
</dbReference>
<dbReference type="GO" id="GO:0006281">
    <property type="term" value="P:DNA repair"/>
    <property type="evidence" value="ECO:0007669"/>
    <property type="project" value="UniProtKB-KW"/>
</dbReference>
<evidence type="ECO:0000313" key="13">
    <source>
        <dbReference type="Proteomes" id="UP001198220"/>
    </source>
</evidence>
<organism evidence="12 13">
    <name type="scientific">Hominiventricola filiformis</name>
    <dbReference type="NCBI Taxonomy" id="2885352"/>
    <lineage>
        <taxon>Bacteria</taxon>
        <taxon>Bacillati</taxon>
        <taxon>Bacillota</taxon>
        <taxon>Clostridia</taxon>
        <taxon>Lachnospirales</taxon>
        <taxon>Lachnospiraceae</taxon>
        <taxon>Hominiventricola</taxon>
    </lineage>
</organism>
<evidence type="ECO:0000256" key="6">
    <source>
        <dbReference type="ARBA" id="ARBA00022840"/>
    </source>
</evidence>
<dbReference type="NCBIfam" id="TIGR00634">
    <property type="entry name" value="recN"/>
    <property type="match status" value="1"/>
</dbReference>
<keyword evidence="4" id="KW-0547">Nucleotide-binding</keyword>
<evidence type="ECO:0000313" key="12">
    <source>
        <dbReference type="EMBL" id="MCC2124701.1"/>
    </source>
</evidence>
<proteinExistence type="inferred from homology"/>
<dbReference type="PIRSF" id="PIRSF003128">
    <property type="entry name" value="RecN"/>
    <property type="match status" value="1"/>
</dbReference>
<comment type="similarity">
    <text evidence="2 9">Belongs to the RecN family.</text>
</comment>
<evidence type="ECO:0000259" key="11">
    <source>
        <dbReference type="Pfam" id="PF02463"/>
    </source>
</evidence>
<feature type="coiled-coil region" evidence="10">
    <location>
        <begin position="270"/>
        <end position="304"/>
    </location>
</feature>
<evidence type="ECO:0000256" key="4">
    <source>
        <dbReference type="ARBA" id="ARBA00022741"/>
    </source>
</evidence>
<evidence type="ECO:0000256" key="5">
    <source>
        <dbReference type="ARBA" id="ARBA00022763"/>
    </source>
</evidence>
<dbReference type="Gene3D" id="3.40.50.300">
    <property type="entry name" value="P-loop containing nucleotide triphosphate hydrolases"/>
    <property type="match status" value="2"/>
</dbReference>
<evidence type="ECO:0000256" key="1">
    <source>
        <dbReference type="ARBA" id="ARBA00003618"/>
    </source>
</evidence>
<dbReference type="RefSeq" id="WP_308458277.1">
    <property type="nucleotide sequence ID" value="NZ_JAJEPS010000001.1"/>
</dbReference>
<dbReference type="FunFam" id="3.40.50.300:FF:000356">
    <property type="entry name" value="DNA repair protein RecN"/>
    <property type="match status" value="1"/>
</dbReference>
<evidence type="ECO:0000256" key="3">
    <source>
        <dbReference type="ARBA" id="ARBA00021315"/>
    </source>
</evidence>
<dbReference type="CDD" id="cd03241">
    <property type="entry name" value="ABC_RecN"/>
    <property type="match status" value="2"/>
</dbReference>
<dbReference type="InterPro" id="IPR003395">
    <property type="entry name" value="RecF/RecN/SMC_N"/>
</dbReference>
<comment type="caution">
    <text evidence="12">The sequence shown here is derived from an EMBL/GenBank/DDBJ whole genome shotgun (WGS) entry which is preliminary data.</text>
</comment>
<keyword evidence="13" id="KW-1185">Reference proteome</keyword>
<evidence type="ECO:0000256" key="8">
    <source>
        <dbReference type="ARBA" id="ARBA00033408"/>
    </source>
</evidence>
<keyword evidence="5 9" id="KW-0227">DNA damage</keyword>
<protein>
    <recommendedName>
        <fullName evidence="3 9">DNA repair protein RecN</fullName>
    </recommendedName>
    <alternativeName>
        <fullName evidence="8 9">Recombination protein N</fullName>
    </alternativeName>
</protein>
<evidence type="ECO:0000256" key="9">
    <source>
        <dbReference type="PIRNR" id="PIRNR003128"/>
    </source>
</evidence>
<dbReference type="AlphaFoldDB" id="A0AAE3DAM0"/>
<keyword evidence="7 9" id="KW-0234">DNA repair</keyword>
<dbReference type="PANTHER" id="PTHR11059:SF0">
    <property type="entry name" value="DNA REPAIR PROTEIN RECN"/>
    <property type="match status" value="1"/>
</dbReference>
<reference evidence="12 13" key="1">
    <citation type="submission" date="2021-10" db="EMBL/GenBank/DDBJ databases">
        <title>Anaerobic single-cell dispensing facilitates the cultivation of human gut bacteria.</title>
        <authorList>
            <person name="Afrizal A."/>
        </authorList>
    </citation>
    <scope>NUCLEOTIDE SEQUENCE [LARGE SCALE GENOMIC DNA]</scope>
    <source>
        <strain evidence="12 13">CLA-AA-H276</strain>
    </source>
</reference>
<feature type="coiled-coil region" evidence="10">
    <location>
        <begin position="336"/>
        <end position="363"/>
    </location>
</feature>
<dbReference type="GO" id="GO:0006310">
    <property type="term" value="P:DNA recombination"/>
    <property type="evidence" value="ECO:0007669"/>
    <property type="project" value="InterPro"/>
</dbReference>
<dbReference type="Proteomes" id="UP001198220">
    <property type="component" value="Unassembled WGS sequence"/>
</dbReference>
<evidence type="ECO:0000256" key="7">
    <source>
        <dbReference type="ARBA" id="ARBA00023204"/>
    </source>
</evidence>
<keyword evidence="10" id="KW-0175">Coiled coil</keyword>
<sequence>MLLHLHVKNLALIREAEIDFAEGLNILTGETGAGKSILIGSMTMALGGKVSKEMIREDADYALAELIFETDRPELLKRLSELEIPVEDGQVILSRKLSGSRSICRLNGETVSTAVLKEISSMLIDIHGQHEHQSLLNKRKHLEILDSYTHETLDPVKASLNECWKRCRKLKTELETAGMDETERNREQSLLEFELNEIEEAKLKDGEDECLEQDYRRMVNSRRIMEALGTVRALCVGEETSASDLTGRSCRELSSVTHYDSALEPLSEQLQQIDSMLADFARELDDYMEELDFSEQDFAETEERLNLINHLKSKYGDSMEKIRIYAAKQQERLDFLLHLEERKQQLEKEYGKAAQELEDWCKKAHGIRKKAAAELEKLMLKELSELNFLDVRFEIQVQETGQPGADGWDDAEFLISTNPGEPIKPLGRIASGGELSRVMLAIKTVLADQDAIDTVIFDEIDTGISGRTAQKVSEKLSLIGRSRQVICITHLAQLAAMADSHFCIEKQAVDGSTETRIRKLSGQEMTEELARILGGAEITDAVRDNAREMKRLALQYKGNI</sequence>
<dbReference type="InterPro" id="IPR027417">
    <property type="entry name" value="P-loop_NTPase"/>
</dbReference>
<evidence type="ECO:0000256" key="10">
    <source>
        <dbReference type="SAM" id="Coils"/>
    </source>
</evidence>
<dbReference type="GO" id="GO:0009432">
    <property type="term" value="P:SOS response"/>
    <property type="evidence" value="ECO:0007669"/>
    <property type="project" value="TreeGrafter"/>
</dbReference>
<accession>A0AAE3DAM0</accession>
<gene>
    <name evidence="12" type="primary">recN</name>
    <name evidence="12" type="ORF">LKD36_00745</name>
</gene>
<keyword evidence="6" id="KW-0067">ATP-binding</keyword>
<feature type="domain" description="RecF/RecN/SMC N-terminal" evidence="11">
    <location>
        <begin position="6"/>
        <end position="506"/>
    </location>
</feature>
<name>A0AAE3DAM0_9FIRM</name>
<comment type="function">
    <text evidence="1 9">May be involved in recombinational repair of damaged DNA.</text>
</comment>